<gene>
    <name evidence="3" type="ORF">COCSUDRAFT_55053</name>
</gene>
<dbReference type="GeneID" id="17035964"/>
<evidence type="ECO:0000313" key="4">
    <source>
        <dbReference type="Proteomes" id="UP000007264"/>
    </source>
</evidence>
<name>I0YHZ7_COCSC</name>
<dbReference type="Proteomes" id="UP000007264">
    <property type="component" value="Unassembled WGS sequence"/>
</dbReference>
<feature type="region of interest" description="Disordered" evidence="1">
    <location>
        <begin position="125"/>
        <end position="166"/>
    </location>
</feature>
<dbReference type="RefSeq" id="XP_005642560.1">
    <property type="nucleotide sequence ID" value="XM_005642503.1"/>
</dbReference>
<organism evidence="3 4">
    <name type="scientific">Coccomyxa subellipsoidea (strain C-169)</name>
    <name type="common">Green microalga</name>
    <dbReference type="NCBI Taxonomy" id="574566"/>
    <lineage>
        <taxon>Eukaryota</taxon>
        <taxon>Viridiplantae</taxon>
        <taxon>Chlorophyta</taxon>
        <taxon>core chlorophytes</taxon>
        <taxon>Trebouxiophyceae</taxon>
        <taxon>Trebouxiophyceae incertae sedis</taxon>
        <taxon>Coccomyxaceae</taxon>
        <taxon>Coccomyxa</taxon>
        <taxon>Coccomyxa subellipsoidea</taxon>
    </lineage>
</organism>
<dbReference type="KEGG" id="csl:COCSUDRAFT_55053"/>
<reference evidence="3 4" key="1">
    <citation type="journal article" date="2012" name="Genome Biol.">
        <title>The genome of the polar eukaryotic microalga coccomyxa subellipsoidea reveals traits of cold adaptation.</title>
        <authorList>
            <person name="Blanc G."/>
            <person name="Agarkova I."/>
            <person name="Grimwood J."/>
            <person name="Kuo A."/>
            <person name="Brueggeman A."/>
            <person name="Dunigan D."/>
            <person name="Gurnon J."/>
            <person name="Ladunga I."/>
            <person name="Lindquist E."/>
            <person name="Lucas S."/>
            <person name="Pangilinan J."/>
            <person name="Proschold T."/>
            <person name="Salamov A."/>
            <person name="Schmutz J."/>
            <person name="Weeks D."/>
            <person name="Yamada T."/>
            <person name="Claverie J.M."/>
            <person name="Grigoriev I."/>
            <person name="Van Etten J."/>
            <person name="Lomsadze A."/>
            <person name="Borodovsky M."/>
        </authorList>
    </citation>
    <scope>NUCLEOTIDE SEQUENCE [LARGE SCALE GENOMIC DNA]</scope>
    <source>
        <strain evidence="3 4">C-169</strain>
    </source>
</reference>
<evidence type="ECO:0000313" key="3">
    <source>
        <dbReference type="EMBL" id="EIE18016.1"/>
    </source>
</evidence>
<keyword evidence="2" id="KW-0472">Membrane</keyword>
<comment type="caution">
    <text evidence="3">The sequence shown here is derived from an EMBL/GenBank/DDBJ whole genome shotgun (WGS) entry which is preliminary data.</text>
</comment>
<sequence length="166" mass="17466">MALKAYLSVEKDVLLPAVLGLIVVAITVVTLYVLRRKKIAGSGPGGTEYVTSIDGQTVRRSTRSRKSVARWSPDDLASPTGYGTPKTAKPAEKEKEPKTPVSVKSVKKEVAAIANDVATPVVEAVIKRGPGRPPKTPGAPKTPAAAKTPAPPASPRRTRLRSTPAK</sequence>
<dbReference type="EMBL" id="AGSI01000029">
    <property type="protein sequence ID" value="EIE18016.1"/>
    <property type="molecule type" value="Genomic_DNA"/>
</dbReference>
<dbReference type="AlphaFoldDB" id="I0YHZ7"/>
<evidence type="ECO:0000256" key="2">
    <source>
        <dbReference type="SAM" id="Phobius"/>
    </source>
</evidence>
<feature type="region of interest" description="Disordered" evidence="1">
    <location>
        <begin position="41"/>
        <end position="104"/>
    </location>
</feature>
<feature type="compositionally biased region" description="Basic and acidic residues" evidence="1">
    <location>
        <begin position="89"/>
        <end position="98"/>
    </location>
</feature>
<protein>
    <submittedName>
        <fullName evidence="3">Uncharacterized protein</fullName>
    </submittedName>
</protein>
<accession>I0YHZ7</accession>
<keyword evidence="2" id="KW-0812">Transmembrane</keyword>
<keyword evidence="4" id="KW-1185">Reference proteome</keyword>
<feature type="transmembrane region" description="Helical" evidence="2">
    <location>
        <begin position="13"/>
        <end position="34"/>
    </location>
</feature>
<feature type="compositionally biased region" description="Low complexity" evidence="1">
    <location>
        <begin position="138"/>
        <end position="148"/>
    </location>
</feature>
<dbReference type="OrthoDB" id="10483523at2759"/>
<evidence type="ECO:0000256" key="1">
    <source>
        <dbReference type="SAM" id="MobiDB-lite"/>
    </source>
</evidence>
<proteinExistence type="predicted"/>
<keyword evidence="2" id="KW-1133">Transmembrane helix</keyword>